<dbReference type="GO" id="GO:0070652">
    <property type="term" value="C:HAUS complex"/>
    <property type="evidence" value="ECO:0007669"/>
    <property type="project" value="InterPro"/>
</dbReference>
<dbReference type="InterPro" id="IPR004827">
    <property type="entry name" value="bZIP"/>
</dbReference>
<dbReference type="SMART" id="SM00338">
    <property type="entry name" value="BRLZ"/>
    <property type="match status" value="1"/>
</dbReference>
<name>A0AA35QZG4_GEOBA</name>
<evidence type="ECO:0000313" key="5">
    <source>
        <dbReference type="Proteomes" id="UP001174909"/>
    </source>
</evidence>
<proteinExistence type="predicted"/>
<accession>A0AA35QZG4</accession>
<evidence type="ECO:0000313" key="4">
    <source>
        <dbReference type="EMBL" id="CAI7998286.1"/>
    </source>
</evidence>
<gene>
    <name evidence="4" type="ORF">GBAR_LOCUS2389</name>
</gene>
<feature type="compositionally biased region" description="Basic and acidic residues" evidence="2">
    <location>
        <begin position="39"/>
        <end position="48"/>
    </location>
</feature>
<dbReference type="GO" id="GO:0051225">
    <property type="term" value="P:spindle assembly"/>
    <property type="evidence" value="ECO:0007669"/>
    <property type="project" value="InterPro"/>
</dbReference>
<feature type="coiled-coil region" evidence="1">
    <location>
        <begin position="832"/>
        <end position="859"/>
    </location>
</feature>
<feature type="domain" description="BZIP" evidence="3">
    <location>
        <begin position="800"/>
        <end position="863"/>
    </location>
</feature>
<organism evidence="4 5">
    <name type="scientific">Geodia barretti</name>
    <name type="common">Barrett's horny sponge</name>
    <dbReference type="NCBI Taxonomy" id="519541"/>
    <lineage>
        <taxon>Eukaryota</taxon>
        <taxon>Metazoa</taxon>
        <taxon>Porifera</taxon>
        <taxon>Demospongiae</taxon>
        <taxon>Heteroscleromorpha</taxon>
        <taxon>Tetractinellida</taxon>
        <taxon>Astrophorina</taxon>
        <taxon>Geodiidae</taxon>
        <taxon>Geodia</taxon>
    </lineage>
</organism>
<dbReference type="GO" id="GO:0007098">
    <property type="term" value="P:centrosome cycle"/>
    <property type="evidence" value="ECO:0007669"/>
    <property type="project" value="TreeGrafter"/>
</dbReference>
<feature type="region of interest" description="Disordered" evidence="2">
    <location>
        <begin position="24"/>
        <end position="48"/>
    </location>
</feature>
<evidence type="ECO:0000256" key="2">
    <source>
        <dbReference type="SAM" id="MobiDB-lite"/>
    </source>
</evidence>
<dbReference type="GO" id="GO:0005813">
    <property type="term" value="C:centrosome"/>
    <property type="evidence" value="ECO:0007669"/>
    <property type="project" value="TreeGrafter"/>
</dbReference>
<reference evidence="4" key="1">
    <citation type="submission" date="2023-03" db="EMBL/GenBank/DDBJ databases">
        <authorList>
            <person name="Steffen K."/>
            <person name="Cardenas P."/>
        </authorList>
    </citation>
    <scope>NUCLEOTIDE SEQUENCE</scope>
</reference>
<comment type="caution">
    <text evidence="4">The sequence shown here is derived from an EMBL/GenBank/DDBJ whole genome shotgun (WGS) entry which is preliminary data.</text>
</comment>
<dbReference type="SUPFAM" id="SSF57959">
    <property type="entry name" value="Leucine zipper domain"/>
    <property type="match status" value="1"/>
</dbReference>
<dbReference type="PANTHER" id="PTHR28588">
    <property type="entry name" value="HAUS AUGMIN-LIKE COMPLEX SUBUNIT 5"/>
    <property type="match status" value="1"/>
</dbReference>
<sequence length="874" mass="97697">MCRLVRGELAGLLEFAVEHVKSPRHNVERGGGGGGGEVGRGEMERERSRLAREEASLRMAVEQMTKDVAHLRENITQLAEAGVGVQGEVSKLSRGTVLLSAHSHLCQETTRALQEFTRRIRARAELFNRPKGREACYFARQDAGVKEETVEEAQRGGGGGTVLESACTHSVRVICTQLEETLSGSHSGGQSEVERKKGMEHSWRQIEALLTQHTPGEILSSLEEVTQQTTSHLHSRTLSIDLTRDAQQLQYSYDSQCGGMKDLAQQPSLLHAVEEQLLEAQLSHIRRSMESERARSAAGAARARATELQTQALQLLQETYRDPPDGQQEALELAKQLYTRLELECAGSAAALERLRSLCSSLDDARNQRRRAVADLQNRLGKIQEFARVAESKQKEIRGLVAHNSSARDRLQTQYRELQRYVEQHVLGHHRELTRAAGVLQDSVAREVQAFSGLSLHRMLKPPSSEVPTCDLSINRLGGKQPSGHPSWAVVTRSLSLPPNAAPDRALTQLLAAQERVGRLEGNVSEVNQALQQMRLAAVNKDNTRDVLQRCKEHNSRLLETAIPALQECLSRASCGLADCERTAETLDHWWNQPAQFLTPWATQAGFSTQQWVDQWRVLTAKFSELQGLQYKLVHCFEGYKREETDRQITMDHFRLYDMSEPHSDIGVSLWGPGQALCFKTNMTTSCNTPTTPSYSQSLELENRMLDGSTMVTIPTHVSPLQAAVISTGPTADCSRHVVCRRPGLQLGPQTTIASMPMPGGATIKSGGISKMRGVTEDPCQLAPLKKRKIQVETLSPDQRDRVLQKREKNKVAAEKCRIKRREKNHDIRLQYEEHLVANEDLESQIRKLREEYRVLQELFDSHPCVLQTACSRT</sequence>
<dbReference type="PANTHER" id="PTHR28588:SF1">
    <property type="entry name" value="HAUS AUGMIN-LIKE COMPLEX SUBUNIT 5"/>
    <property type="match status" value="1"/>
</dbReference>
<keyword evidence="5" id="KW-1185">Reference proteome</keyword>
<dbReference type="Gene3D" id="1.20.5.170">
    <property type="match status" value="1"/>
</dbReference>
<protein>
    <submittedName>
        <fullName evidence="4">AUGMIN subunit 5</fullName>
    </submittedName>
</protein>
<evidence type="ECO:0000256" key="1">
    <source>
        <dbReference type="SAM" id="Coils"/>
    </source>
</evidence>
<feature type="compositionally biased region" description="Gly residues" evidence="2">
    <location>
        <begin position="29"/>
        <end position="38"/>
    </location>
</feature>
<dbReference type="InterPro" id="IPR046347">
    <property type="entry name" value="bZIP_sf"/>
</dbReference>
<keyword evidence="1" id="KW-0175">Coiled coil</keyword>
<dbReference type="EMBL" id="CASHTH010000344">
    <property type="protein sequence ID" value="CAI7998286.1"/>
    <property type="molecule type" value="Genomic_DNA"/>
</dbReference>
<dbReference type="PROSITE" id="PS50217">
    <property type="entry name" value="BZIP"/>
    <property type="match status" value="1"/>
</dbReference>
<dbReference type="AlphaFoldDB" id="A0AA35QZG4"/>
<evidence type="ECO:0000259" key="3">
    <source>
        <dbReference type="PROSITE" id="PS50217"/>
    </source>
</evidence>
<dbReference type="GO" id="GO:0003700">
    <property type="term" value="F:DNA-binding transcription factor activity"/>
    <property type="evidence" value="ECO:0007669"/>
    <property type="project" value="InterPro"/>
</dbReference>
<dbReference type="Pfam" id="PF14817">
    <property type="entry name" value="HAUS5"/>
    <property type="match status" value="1"/>
</dbReference>
<dbReference type="PROSITE" id="PS00036">
    <property type="entry name" value="BZIP_BASIC"/>
    <property type="match status" value="1"/>
</dbReference>
<dbReference type="InterPro" id="IPR029131">
    <property type="entry name" value="HAUS5"/>
</dbReference>
<dbReference type="Proteomes" id="UP001174909">
    <property type="component" value="Unassembled WGS sequence"/>
</dbReference>